<gene>
    <name evidence="3" type="ORF">FJ657_15015</name>
</gene>
<comment type="caution">
    <text evidence="3">The sequence shown here is derived from an EMBL/GenBank/DDBJ whole genome shotgun (WGS) entry which is preliminary data.</text>
</comment>
<organism evidence="3 4">
    <name type="scientific">Schumannella soli</name>
    <dbReference type="NCBI Taxonomy" id="2590779"/>
    <lineage>
        <taxon>Bacteria</taxon>
        <taxon>Bacillati</taxon>
        <taxon>Actinomycetota</taxon>
        <taxon>Actinomycetes</taxon>
        <taxon>Micrococcales</taxon>
        <taxon>Microbacteriaceae</taxon>
        <taxon>Schumannella</taxon>
    </lineage>
</organism>
<keyword evidence="2" id="KW-0472">Membrane</keyword>
<sequence>MRQSRAATPLDELTAAAFRRDATAADVEALRAAFEAQRRDPATAGRPPSEAEIDADIDAELVPSRRMRIGGPFWLGMLGGAGAAALVAIAFVTLAPRSGPVDSGDPSGASSASANSDAENSAVRDAGSPSPGSSTRGGHADDPAVVRLDGVGSSVDVDPTTGRIVAEVGNDWSLIGSSQPDPQRGAAAPAWRLWMTTTASGGDCYMAVELAVGQATTAATRCGRPLVGVDVAELRLPSYRIAVRSDGISIEET</sequence>
<evidence type="ECO:0000313" key="4">
    <source>
        <dbReference type="Proteomes" id="UP000316252"/>
    </source>
</evidence>
<dbReference type="Proteomes" id="UP000316252">
    <property type="component" value="Unassembled WGS sequence"/>
</dbReference>
<evidence type="ECO:0000256" key="1">
    <source>
        <dbReference type="SAM" id="MobiDB-lite"/>
    </source>
</evidence>
<keyword evidence="4" id="KW-1185">Reference proteome</keyword>
<proteinExistence type="predicted"/>
<protein>
    <submittedName>
        <fullName evidence="3">Uncharacterized protein</fullName>
    </submittedName>
</protein>
<feature type="compositionally biased region" description="Low complexity" evidence="1">
    <location>
        <begin position="99"/>
        <end position="137"/>
    </location>
</feature>
<feature type="region of interest" description="Disordered" evidence="1">
    <location>
        <begin position="99"/>
        <end position="154"/>
    </location>
</feature>
<reference evidence="3 4" key="1">
    <citation type="submission" date="2019-06" db="EMBL/GenBank/DDBJ databases">
        <authorList>
            <person name="Li F."/>
        </authorList>
    </citation>
    <scope>NUCLEOTIDE SEQUENCE [LARGE SCALE GENOMIC DNA]</scope>
    <source>
        <strain evidence="3 4">10F1D-1</strain>
    </source>
</reference>
<evidence type="ECO:0000256" key="2">
    <source>
        <dbReference type="SAM" id="Phobius"/>
    </source>
</evidence>
<accession>A0A506XYK0</accession>
<evidence type="ECO:0000313" key="3">
    <source>
        <dbReference type="EMBL" id="TPW74875.1"/>
    </source>
</evidence>
<name>A0A506XYK0_9MICO</name>
<dbReference type="AlphaFoldDB" id="A0A506XYK0"/>
<dbReference type="EMBL" id="VHQG01000004">
    <property type="protein sequence ID" value="TPW74875.1"/>
    <property type="molecule type" value="Genomic_DNA"/>
</dbReference>
<keyword evidence="2" id="KW-1133">Transmembrane helix</keyword>
<feature type="transmembrane region" description="Helical" evidence="2">
    <location>
        <begin position="73"/>
        <end position="95"/>
    </location>
</feature>
<feature type="region of interest" description="Disordered" evidence="1">
    <location>
        <begin position="35"/>
        <end position="57"/>
    </location>
</feature>
<keyword evidence="2" id="KW-0812">Transmembrane</keyword>
<dbReference type="RefSeq" id="WP_141164506.1">
    <property type="nucleotide sequence ID" value="NZ_VHQG01000004.1"/>
</dbReference>